<name>A0A2P8E526_9ACTN</name>
<evidence type="ECO:0000313" key="1">
    <source>
        <dbReference type="EMBL" id="PSL04565.1"/>
    </source>
</evidence>
<dbReference type="Proteomes" id="UP000243528">
    <property type="component" value="Unassembled WGS sequence"/>
</dbReference>
<proteinExistence type="predicted"/>
<accession>A0A2P8E526</accession>
<dbReference type="OrthoDB" id="3872345at2"/>
<dbReference type="AlphaFoldDB" id="A0A2P8E526"/>
<gene>
    <name evidence="1" type="ORF">CLV30_10528</name>
</gene>
<organism evidence="1 2">
    <name type="scientific">Haloactinopolyspora alba</name>
    <dbReference type="NCBI Taxonomy" id="648780"/>
    <lineage>
        <taxon>Bacteria</taxon>
        <taxon>Bacillati</taxon>
        <taxon>Actinomycetota</taxon>
        <taxon>Actinomycetes</taxon>
        <taxon>Jiangellales</taxon>
        <taxon>Jiangellaceae</taxon>
        <taxon>Haloactinopolyspora</taxon>
    </lineage>
</organism>
<keyword evidence="2" id="KW-1185">Reference proteome</keyword>
<protein>
    <submittedName>
        <fullName evidence="1">Uncharacterized protein</fullName>
    </submittedName>
</protein>
<evidence type="ECO:0000313" key="2">
    <source>
        <dbReference type="Proteomes" id="UP000243528"/>
    </source>
</evidence>
<dbReference type="EMBL" id="PYGE01000005">
    <property type="protein sequence ID" value="PSL04565.1"/>
    <property type="molecule type" value="Genomic_DNA"/>
</dbReference>
<comment type="caution">
    <text evidence="1">The sequence shown here is derived from an EMBL/GenBank/DDBJ whole genome shotgun (WGS) entry which is preliminary data.</text>
</comment>
<reference evidence="1 2" key="1">
    <citation type="submission" date="2018-03" db="EMBL/GenBank/DDBJ databases">
        <title>Genomic Encyclopedia of Archaeal and Bacterial Type Strains, Phase II (KMG-II): from individual species to whole genera.</title>
        <authorList>
            <person name="Goeker M."/>
        </authorList>
    </citation>
    <scope>NUCLEOTIDE SEQUENCE [LARGE SCALE GENOMIC DNA]</scope>
    <source>
        <strain evidence="1 2">DSM 45211</strain>
    </source>
</reference>
<dbReference type="RefSeq" id="WP_106536781.1">
    <property type="nucleotide sequence ID" value="NZ_PYGE01000005.1"/>
</dbReference>
<sequence>MHETYITHDRYTFSCPDCGNRWSVTYEARHSQDPDGAELCMWSRGGLPSMSPDAGMPCEVCGSVRVTATRELQPSG</sequence>